<keyword evidence="2" id="KW-0472">Membrane</keyword>
<dbReference type="EMBL" id="DVMO01000015">
    <property type="protein sequence ID" value="HIU26936.1"/>
    <property type="molecule type" value="Genomic_DNA"/>
</dbReference>
<dbReference type="Proteomes" id="UP000824091">
    <property type="component" value="Unassembled WGS sequence"/>
</dbReference>
<comment type="caution">
    <text evidence="3">The sequence shown here is derived from an EMBL/GenBank/DDBJ whole genome shotgun (WGS) entry which is preliminary data.</text>
</comment>
<organism evidence="3 4">
    <name type="scientific">Candidatus Fimisoma avicola</name>
    <dbReference type="NCBI Taxonomy" id="2840826"/>
    <lineage>
        <taxon>Bacteria</taxon>
        <taxon>Bacillati</taxon>
        <taxon>Bacillota</taxon>
        <taxon>Clostridia</taxon>
        <taxon>Eubacteriales</taxon>
        <taxon>Candidatus Fimisoma</taxon>
    </lineage>
</organism>
<gene>
    <name evidence="3" type="ORF">IAD16_00965</name>
</gene>
<protein>
    <submittedName>
        <fullName evidence="3">Uncharacterized protein</fullName>
    </submittedName>
</protein>
<keyword evidence="2" id="KW-1133">Transmembrane helix</keyword>
<name>A0A9D1I2G0_9FIRM</name>
<feature type="compositionally biased region" description="Low complexity" evidence="1">
    <location>
        <begin position="31"/>
        <end position="40"/>
    </location>
</feature>
<evidence type="ECO:0000313" key="4">
    <source>
        <dbReference type="Proteomes" id="UP000824091"/>
    </source>
</evidence>
<feature type="region of interest" description="Disordered" evidence="1">
    <location>
        <begin position="31"/>
        <end position="51"/>
    </location>
</feature>
<accession>A0A9D1I2G0</accession>
<sequence>MQDNLKQDSITQERLMDALDGLDDDLLMEAEQARAGAQGAKTSGQKKDGRSGRRRVKYLGLAACLCIAVIGGSLASGGETIEKYQDGNPWDPDIELKTLPAFKNNPHYGSGAPADGMTEEEMEEWLYHAADVMGVEMEQVERYVDTTTWEGHPDEEEYAGYDGLYALYARGGGLDISVDRNGILSISETYLSEDQEQKGIIRFPEEFSGPGEDLTDQQGLTLGRWLTEKYAGLLNFDDPQEITYVTTNLLGEGERHYAAYDKGDTYEESILNFNFQRARFSSATDGWLTHISIYDRLPQLEKIGDYPLISVDEALEKLMDGEYIQPVGSSFDFDRNDVEMVSLEYVDPASEYLIPFYIFYVDHEYEEMKEGVKNYGILLVPAIDAEGLSNYVMENWVYWG</sequence>
<evidence type="ECO:0000256" key="1">
    <source>
        <dbReference type="SAM" id="MobiDB-lite"/>
    </source>
</evidence>
<dbReference type="AlphaFoldDB" id="A0A9D1I2G0"/>
<reference evidence="3" key="2">
    <citation type="journal article" date="2021" name="PeerJ">
        <title>Extensive microbial diversity within the chicken gut microbiome revealed by metagenomics and culture.</title>
        <authorList>
            <person name="Gilroy R."/>
            <person name="Ravi A."/>
            <person name="Getino M."/>
            <person name="Pursley I."/>
            <person name="Horton D.L."/>
            <person name="Alikhan N.F."/>
            <person name="Baker D."/>
            <person name="Gharbi K."/>
            <person name="Hall N."/>
            <person name="Watson M."/>
            <person name="Adriaenssens E.M."/>
            <person name="Foster-Nyarko E."/>
            <person name="Jarju S."/>
            <person name="Secka A."/>
            <person name="Antonio M."/>
            <person name="Oren A."/>
            <person name="Chaudhuri R.R."/>
            <person name="La Ragione R."/>
            <person name="Hildebrand F."/>
            <person name="Pallen M.J."/>
        </authorList>
    </citation>
    <scope>NUCLEOTIDE SEQUENCE</scope>
    <source>
        <strain evidence="3">11300</strain>
    </source>
</reference>
<reference evidence="3" key="1">
    <citation type="submission" date="2020-10" db="EMBL/GenBank/DDBJ databases">
        <authorList>
            <person name="Gilroy R."/>
        </authorList>
    </citation>
    <scope>NUCLEOTIDE SEQUENCE</scope>
    <source>
        <strain evidence="3">11300</strain>
    </source>
</reference>
<evidence type="ECO:0000256" key="2">
    <source>
        <dbReference type="SAM" id="Phobius"/>
    </source>
</evidence>
<proteinExistence type="predicted"/>
<feature type="transmembrane region" description="Helical" evidence="2">
    <location>
        <begin position="56"/>
        <end position="75"/>
    </location>
</feature>
<evidence type="ECO:0000313" key="3">
    <source>
        <dbReference type="EMBL" id="HIU26936.1"/>
    </source>
</evidence>
<keyword evidence="2" id="KW-0812">Transmembrane</keyword>